<gene>
    <name evidence="2" type="ORF">A9X01_15100</name>
</gene>
<dbReference type="STRING" id="1790.A5645_16605"/>
<dbReference type="Proteomes" id="UP000093795">
    <property type="component" value="Unassembled WGS sequence"/>
</dbReference>
<feature type="domain" description="DUF2510" evidence="1">
    <location>
        <begin position="50"/>
        <end position="77"/>
    </location>
</feature>
<accession>A0A1A3CRE9</accession>
<dbReference type="EMBL" id="LZKQ01000071">
    <property type="protein sequence ID" value="OBI88551.1"/>
    <property type="molecule type" value="Genomic_DNA"/>
</dbReference>
<dbReference type="AlphaFoldDB" id="A0A1A3CRE9"/>
<evidence type="ECO:0000313" key="2">
    <source>
        <dbReference type="EMBL" id="OBI88551.1"/>
    </source>
</evidence>
<evidence type="ECO:0000313" key="3">
    <source>
        <dbReference type="Proteomes" id="UP000093795"/>
    </source>
</evidence>
<dbReference type="InterPro" id="IPR018929">
    <property type="entry name" value="DUF2510"/>
</dbReference>
<evidence type="ECO:0000259" key="1">
    <source>
        <dbReference type="Pfam" id="PF10708"/>
    </source>
</evidence>
<sequence>MATLLVLLVFGAVAIAVVAAVIVVLVRLADSPKTESYVPHAWPASPVTAPGWYPDPSDPTLRRYFDGRQWTSATQPAIQ</sequence>
<dbReference type="Pfam" id="PF10708">
    <property type="entry name" value="DUF2510"/>
    <property type="match status" value="1"/>
</dbReference>
<name>A0A1A3CRE9_MYCAS</name>
<proteinExistence type="predicted"/>
<organism evidence="2 3">
    <name type="scientific">Mycobacterium asiaticum</name>
    <dbReference type="NCBI Taxonomy" id="1790"/>
    <lineage>
        <taxon>Bacteria</taxon>
        <taxon>Bacillati</taxon>
        <taxon>Actinomycetota</taxon>
        <taxon>Actinomycetes</taxon>
        <taxon>Mycobacteriales</taxon>
        <taxon>Mycobacteriaceae</taxon>
        <taxon>Mycobacterium</taxon>
    </lineage>
</organism>
<comment type="caution">
    <text evidence="2">The sequence shown here is derived from an EMBL/GenBank/DDBJ whole genome shotgun (WGS) entry which is preliminary data.</text>
</comment>
<reference evidence="2 3" key="1">
    <citation type="submission" date="2016-06" db="EMBL/GenBank/DDBJ databases">
        <authorList>
            <person name="Kjaerup R.B."/>
            <person name="Dalgaard T.S."/>
            <person name="Juul-Madsen H.R."/>
        </authorList>
    </citation>
    <scope>NUCLEOTIDE SEQUENCE [LARGE SCALE GENOMIC DNA]</scope>
    <source>
        <strain evidence="2 3">1081914.2</strain>
    </source>
</reference>
<protein>
    <recommendedName>
        <fullName evidence="1">DUF2510 domain-containing protein</fullName>
    </recommendedName>
</protein>
<dbReference type="RefSeq" id="WP_065120036.1">
    <property type="nucleotide sequence ID" value="NZ_LZKQ01000071.1"/>
</dbReference>